<organism evidence="1 2">
    <name type="scientific">Aspergillus tanneri</name>
    <dbReference type="NCBI Taxonomy" id="1220188"/>
    <lineage>
        <taxon>Eukaryota</taxon>
        <taxon>Fungi</taxon>
        <taxon>Dikarya</taxon>
        <taxon>Ascomycota</taxon>
        <taxon>Pezizomycotina</taxon>
        <taxon>Eurotiomycetes</taxon>
        <taxon>Eurotiomycetidae</taxon>
        <taxon>Eurotiales</taxon>
        <taxon>Aspergillaceae</taxon>
        <taxon>Aspergillus</taxon>
        <taxon>Aspergillus subgen. Circumdati</taxon>
    </lineage>
</organism>
<reference evidence="1 2" key="1">
    <citation type="submission" date="2019-08" db="EMBL/GenBank/DDBJ databases">
        <title>The genome sequence of a newly discovered highly antifungal drug resistant Aspergillus species, Aspergillus tanneri NIH 1004.</title>
        <authorList>
            <person name="Mounaud S."/>
            <person name="Singh I."/>
            <person name="Joardar V."/>
            <person name="Pakala S."/>
            <person name="Pakala S."/>
            <person name="Venepally P."/>
            <person name="Chung J.K."/>
            <person name="Losada L."/>
            <person name="Nierman W.C."/>
        </authorList>
    </citation>
    <scope>NUCLEOTIDE SEQUENCE [LARGE SCALE GENOMIC DNA]</scope>
    <source>
        <strain evidence="1 2">NIH1004</strain>
    </source>
</reference>
<dbReference type="Proteomes" id="UP000324241">
    <property type="component" value="Unassembled WGS sequence"/>
</dbReference>
<sequence>MSTLSAISRIYDDLRCSRTIQPLYWDTLEERLLIFCKPSLRLPRIQTRRSKGEYMSQYRHKKAQGVYLDVLENYTRIFLPFLLAVSARACPRIDLVAVSQHLSKQPRIKVNRSTRSILENAAEKVGVFESTNFKRLAELLFVPDDCQTPTPTTGAGTEDSWTYNASNLDAVADIFGERIYSAVESSAGRLIEKAKSSISRITESIRSKFPRNNSEDAIVCLNIGFGSDLIRSLFPTAYRSLFSLETNSREQLVTNSARVLLQQQGPIISATEDRNAYFTIEGASVSAIDSIFGPQICQAIQESQLRKWEIEHSLIRTTDCVTVDICRKQPQYGIIRLRIGFGLGIIIANSLHALPNHL</sequence>
<protein>
    <submittedName>
        <fullName evidence="1">Uncharacterized protein</fullName>
    </submittedName>
</protein>
<dbReference type="EMBL" id="QUQM01000002">
    <property type="protein sequence ID" value="KAA8652771.1"/>
    <property type="molecule type" value="Genomic_DNA"/>
</dbReference>
<proteinExistence type="predicted"/>
<name>A0A5M9N054_9EURO</name>
<dbReference type="GeneID" id="54324378"/>
<dbReference type="OrthoDB" id="4425826at2759"/>
<dbReference type="AlphaFoldDB" id="A0A5M9N054"/>
<gene>
    <name evidence="1" type="ORF">ATNIH1004_001676</name>
</gene>
<evidence type="ECO:0000313" key="1">
    <source>
        <dbReference type="EMBL" id="KAA8652771.1"/>
    </source>
</evidence>
<accession>A0A5M9N054</accession>
<comment type="caution">
    <text evidence="1">The sequence shown here is derived from an EMBL/GenBank/DDBJ whole genome shotgun (WGS) entry which is preliminary data.</text>
</comment>
<dbReference type="RefSeq" id="XP_033432132.1">
    <property type="nucleotide sequence ID" value="XM_033566375.1"/>
</dbReference>
<evidence type="ECO:0000313" key="2">
    <source>
        <dbReference type="Proteomes" id="UP000324241"/>
    </source>
</evidence>